<proteinExistence type="predicted"/>
<dbReference type="Proteomes" id="UP000193834">
    <property type="component" value="Unassembled WGS sequence"/>
</dbReference>
<dbReference type="AlphaFoldDB" id="A0A1X7LED1"/>
<protein>
    <submittedName>
        <fullName evidence="2">Cro/C1-type HTH DNA-binding domain-containing protein</fullName>
    </submittedName>
</protein>
<dbReference type="STRING" id="1852522.SAMN06295960_3358"/>
<evidence type="ECO:0000313" key="3">
    <source>
        <dbReference type="Proteomes" id="UP000193834"/>
    </source>
</evidence>
<sequence length="75" mass="8633">MLKIKIKLKEAMKSRGITQMQLKEMSGVRQAAISELCRNDRVEVNLHMLEKISDALNISDISELLQFEEDKKDSL</sequence>
<evidence type="ECO:0000313" key="2">
    <source>
        <dbReference type="EMBL" id="SMG52191.1"/>
    </source>
</evidence>
<dbReference type="InterPro" id="IPR001387">
    <property type="entry name" value="Cro/C1-type_HTH"/>
</dbReference>
<keyword evidence="2" id="KW-0238">DNA-binding</keyword>
<dbReference type="PROSITE" id="PS50943">
    <property type="entry name" value="HTH_CROC1"/>
    <property type="match status" value="1"/>
</dbReference>
<dbReference type="SMART" id="SM00530">
    <property type="entry name" value="HTH_XRE"/>
    <property type="match status" value="1"/>
</dbReference>
<organism evidence="2 3">
    <name type="scientific">Paenibacillus aquistagni</name>
    <dbReference type="NCBI Taxonomy" id="1852522"/>
    <lineage>
        <taxon>Bacteria</taxon>
        <taxon>Bacillati</taxon>
        <taxon>Bacillota</taxon>
        <taxon>Bacilli</taxon>
        <taxon>Bacillales</taxon>
        <taxon>Paenibacillaceae</taxon>
        <taxon>Paenibacillus</taxon>
    </lineage>
</organism>
<dbReference type="CDD" id="cd00093">
    <property type="entry name" value="HTH_XRE"/>
    <property type="match status" value="1"/>
</dbReference>
<keyword evidence="3" id="KW-1185">Reference proteome</keyword>
<feature type="domain" description="HTH cro/C1-type" evidence="1">
    <location>
        <begin position="8"/>
        <end position="64"/>
    </location>
</feature>
<dbReference type="SUPFAM" id="SSF47413">
    <property type="entry name" value="lambda repressor-like DNA-binding domains"/>
    <property type="match status" value="1"/>
</dbReference>
<dbReference type="InterPro" id="IPR010982">
    <property type="entry name" value="Lambda_DNA-bd_dom_sf"/>
</dbReference>
<accession>A0A1X7LED1</accession>
<reference evidence="2 3" key="1">
    <citation type="submission" date="2017-04" db="EMBL/GenBank/DDBJ databases">
        <authorList>
            <person name="Afonso C.L."/>
            <person name="Miller P.J."/>
            <person name="Scott M.A."/>
            <person name="Spackman E."/>
            <person name="Goraichik I."/>
            <person name="Dimitrov K.M."/>
            <person name="Suarez D.L."/>
            <person name="Swayne D.E."/>
        </authorList>
    </citation>
    <scope>NUCLEOTIDE SEQUENCE [LARGE SCALE GENOMIC DNA]</scope>
    <source>
        <strain evidence="2 3">11</strain>
    </source>
</reference>
<dbReference type="Gene3D" id="1.10.260.40">
    <property type="entry name" value="lambda repressor-like DNA-binding domains"/>
    <property type="match status" value="1"/>
</dbReference>
<dbReference type="RefSeq" id="WP_085495971.1">
    <property type="nucleotide sequence ID" value="NZ_FXAZ01000004.1"/>
</dbReference>
<dbReference type="OrthoDB" id="2186666at2"/>
<name>A0A1X7LED1_9BACL</name>
<dbReference type="Pfam" id="PF01381">
    <property type="entry name" value="HTH_3"/>
    <property type="match status" value="1"/>
</dbReference>
<dbReference type="EMBL" id="FXAZ01000004">
    <property type="protein sequence ID" value="SMG52191.1"/>
    <property type="molecule type" value="Genomic_DNA"/>
</dbReference>
<dbReference type="GO" id="GO:0003677">
    <property type="term" value="F:DNA binding"/>
    <property type="evidence" value="ECO:0007669"/>
    <property type="project" value="UniProtKB-KW"/>
</dbReference>
<evidence type="ECO:0000259" key="1">
    <source>
        <dbReference type="PROSITE" id="PS50943"/>
    </source>
</evidence>
<gene>
    <name evidence="2" type="ORF">SAMN06295960_3358</name>
</gene>